<dbReference type="GO" id="GO:0009279">
    <property type="term" value="C:cell outer membrane"/>
    <property type="evidence" value="ECO:0007669"/>
    <property type="project" value="UniProtKB-SubCell"/>
</dbReference>
<dbReference type="Gene3D" id="3.30.1330.60">
    <property type="entry name" value="OmpA-like domain"/>
    <property type="match status" value="1"/>
</dbReference>
<dbReference type="InterPro" id="IPR006664">
    <property type="entry name" value="OMP_bac"/>
</dbReference>
<dbReference type="InterPro" id="IPR036737">
    <property type="entry name" value="OmpA-like_sf"/>
</dbReference>
<reference evidence="7 8" key="1">
    <citation type="submission" date="2020-08" db="EMBL/GenBank/DDBJ databases">
        <title>Acidobacteriota in marine sediments use diverse sulfur dissimilation pathways.</title>
        <authorList>
            <person name="Wasmund K."/>
        </authorList>
    </citation>
    <scope>NUCLEOTIDE SEQUENCE [LARGE SCALE GENOMIC DNA]</scope>
    <source>
        <strain evidence="7">MAG AM4</strain>
    </source>
</reference>
<dbReference type="PANTHER" id="PTHR30329">
    <property type="entry name" value="STATOR ELEMENT OF FLAGELLAR MOTOR COMPLEX"/>
    <property type="match status" value="1"/>
</dbReference>
<feature type="domain" description="OmpA-like" evidence="6">
    <location>
        <begin position="101"/>
        <end position="218"/>
    </location>
</feature>
<dbReference type="InterPro" id="IPR006665">
    <property type="entry name" value="OmpA-like"/>
</dbReference>
<dbReference type="PROSITE" id="PS51257">
    <property type="entry name" value="PROKAR_LIPOPROTEIN"/>
    <property type="match status" value="1"/>
</dbReference>
<accession>A0A8J6XYX9</accession>
<name>A0A8J6XYX9_9BACT</name>
<evidence type="ECO:0000313" key="7">
    <source>
        <dbReference type="EMBL" id="MBD3867885.1"/>
    </source>
</evidence>
<feature type="coiled-coil region" evidence="5">
    <location>
        <begin position="33"/>
        <end position="60"/>
    </location>
</feature>
<keyword evidence="2 4" id="KW-0472">Membrane</keyword>
<protein>
    <submittedName>
        <fullName evidence="7">OmpA family protein</fullName>
    </submittedName>
</protein>
<dbReference type="AlphaFoldDB" id="A0A8J6XYX9"/>
<evidence type="ECO:0000256" key="3">
    <source>
        <dbReference type="ARBA" id="ARBA00023237"/>
    </source>
</evidence>
<comment type="subcellular location">
    <subcellularLocation>
        <location evidence="1">Cell outer membrane</location>
    </subcellularLocation>
</comment>
<dbReference type="PROSITE" id="PS51123">
    <property type="entry name" value="OMPA_2"/>
    <property type="match status" value="1"/>
</dbReference>
<evidence type="ECO:0000256" key="2">
    <source>
        <dbReference type="ARBA" id="ARBA00023136"/>
    </source>
</evidence>
<keyword evidence="5" id="KW-0175">Coiled coil</keyword>
<sequence>MKSRSIALLAVVVALTLVASTGCITKKLYRADLEENNQKVTTLESGIEENERRVADLKTETDTRLAELSGKTEKAVAIGSNAMTAAEEAKVAAAKAADGKLIWSETLSDDRVKFSFDQTEIPDAAASLLDDLAGKIKAYGKAVYVEIEGHTDNIGSDDYNMELSGKRAEAVRRYMNEKGGIPLHAISVIAFGESNPVADNGSSDGRSANRRVVVRVLE</sequence>
<evidence type="ECO:0000259" key="6">
    <source>
        <dbReference type="PROSITE" id="PS51123"/>
    </source>
</evidence>
<organism evidence="7 8">
    <name type="scientific">Candidatus Polarisedimenticola svalbardensis</name>
    <dbReference type="NCBI Taxonomy" id="2886004"/>
    <lineage>
        <taxon>Bacteria</taxon>
        <taxon>Pseudomonadati</taxon>
        <taxon>Acidobacteriota</taxon>
        <taxon>Candidatus Polarisedimenticolia</taxon>
        <taxon>Candidatus Polarisedimenticolales</taxon>
        <taxon>Candidatus Polarisedimenticolaceae</taxon>
        <taxon>Candidatus Polarisedimenticola</taxon>
    </lineage>
</organism>
<keyword evidence="3" id="KW-0998">Cell outer membrane</keyword>
<proteinExistence type="predicted"/>
<dbReference type="PRINTS" id="PR01021">
    <property type="entry name" value="OMPADOMAIN"/>
</dbReference>
<evidence type="ECO:0000313" key="8">
    <source>
        <dbReference type="Proteomes" id="UP000648239"/>
    </source>
</evidence>
<gene>
    <name evidence="7" type="ORF">IFK94_07165</name>
</gene>
<dbReference type="PANTHER" id="PTHR30329:SF21">
    <property type="entry name" value="LIPOPROTEIN YIAD-RELATED"/>
    <property type="match status" value="1"/>
</dbReference>
<evidence type="ECO:0000256" key="5">
    <source>
        <dbReference type="SAM" id="Coils"/>
    </source>
</evidence>
<dbReference type="CDD" id="cd07185">
    <property type="entry name" value="OmpA_C-like"/>
    <property type="match status" value="1"/>
</dbReference>
<dbReference type="Proteomes" id="UP000648239">
    <property type="component" value="Unassembled WGS sequence"/>
</dbReference>
<dbReference type="SUPFAM" id="SSF103088">
    <property type="entry name" value="OmpA-like"/>
    <property type="match status" value="1"/>
</dbReference>
<dbReference type="InterPro" id="IPR050330">
    <property type="entry name" value="Bact_OuterMem_StrucFunc"/>
</dbReference>
<dbReference type="EMBL" id="JACXWD010000017">
    <property type="protein sequence ID" value="MBD3867885.1"/>
    <property type="molecule type" value="Genomic_DNA"/>
</dbReference>
<evidence type="ECO:0000256" key="1">
    <source>
        <dbReference type="ARBA" id="ARBA00004442"/>
    </source>
</evidence>
<comment type="caution">
    <text evidence="7">The sequence shown here is derived from an EMBL/GenBank/DDBJ whole genome shotgun (WGS) entry which is preliminary data.</text>
</comment>
<dbReference type="Pfam" id="PF00691">
    <property type="entry name" value="OmpA"/>
    <property type="match status" value="1"/>
</dbReference>
<evidence type="ECO:0000256" key="4">
    <source>
        <dbReference type="PROSITE-ProRule" id="PRU00473"/>
    </source>
</evidence>